<protein>
    <recommendedName>
        <fullName evidence="7">BHLH domain-containing protein</fullName>
    </recommendedName>
</protein>
<dbReference type="OrthoDB" id="10047910at2759"/>
<feature type="region of interest" description="Disordered" evidence="6">
    <location>
        <begin position="1"/>
        <end position="40"/>
    </location>
</feature>
<dbReference type="InterPro" id="IPR026052">
    <property type="entry name" value="DNA-bd_prot-inh"/>
</dbReference>
<dbReference type="GO" id="GO:0046983">
    <property type="term" value="F:protein dimerization activity"/>
    <property type="evidence" value="ECO:0007669"/>
    <property type="project" value="InterPro"/>
</dbReference>
<evidence type="ECO:0000256" key="2">
    <source>
        <dbReference type="ARBA" id="ARBA00022491"/>
    </source>
</evidence>
<dbReference type="PANTHER" id="PTHR11723:SF17">
    <property type="entry name" value="PROTEIN EXTRA-MACROCHAETAE"/>
    <property type="match status" value="1"/>
</dbReference>
<evidence type="ECO:0000256" key="1">
    <source>
        <dbReference type="ARBA" id="ARBA00004123"/>
    </source>
</evidence>
<keyword evidence="2" id="KW-0678">Repressor</keyword>
<dbReference type="SUPFAM" id="SSF47459">
    <property type="entry name" value="HLH, helix-loop-helix DNA-binding domain"/>
    <property type="match status" value="1"/>
</dbReference>
<dbReference type="GO" id="GO:0030154">
    <property type="term" value="P:cell differentiation"/>
    <property type="evidence" value="ECO:0007669"/>
    <property type="project" value="TreeGrafter"/>
</dbReference>
<dbReference type="InterPro" id="IPR011598">
    <property type="entry name" value="bHLH_dom"/>
</dbReference>
<comment type="subcellular location">
    <subcellularLocation>
        <location evidence="1">Nucleus</location>
    </subcellularLocation>
</comment>
<dbReference type="PROSITE" id="PS50888">
    <property type="entry name" value="BHLH"/>
    <property type="match status" value="1"/>
</dbReference>
<comment type="caution">
    <text evidence="8">The sequence shown here is derived from an EMBL/GenBank/DDBJ whole genome shotgun (WGS) entry which is preliminary data.</text>
</comment>
<keyword evidence="5" id="KW-0539">Nucleus</keyword>
<dbReference type="Proteomes" id="UP000478052">
    <property type="component" value="Unassembled WGS sequence"/>
</dbReference>
<accession>A0A6G0YI02</accession>
<evidence type="ECO:0000313" key="9">
    <source>
        <dbReference type="Proteomes" id="UP000478052"/>
    </source>
</evidence>
<keyword evidence="3" id="KW-0805">Transcription regulation</keyword>
<dbReference type="GO" id="GO:0005737">
    <property type="term" value="C:cytoplasm"/>
    <property type="evidence" value="ECO:0007669"/>
    <property type="project" value="InterPro"/>
</dbReference>
<evidence type="ECO:0000256" key="5">
    <source>
        <dbReference type="ARBA" id="ARBA00023242"/>
    </source>
</evidence>
<dbReference type="EMBL" id="VUJU01003872">
    <property type="protein sequence ID" value="KAF0756385.1"/>
    <property type="molecule type" value="Genomic_DNA"/>
</dbReference>
<gene>
    <name evidence="8" type="ORF">FWK35_00037136</name>
</gene>
<name>A0A6G0YI02_APHCR</name>
<keyword evidence="4" id="KW-0804">Transcription</keyword>
<dbReference type="InterPro" id="IPR036638">
    <property type="entry name" value="HLH_DNA-bd_sf"/>
</dbReference>
<evidence type="ECO:0000256" key="4">
    <source>
        <dbReference type="ARBA" id="ARBA00023163"/>
    </source>
</evidence>
<feature type="compositionally biased region" description="Low complexity" evidence="6">
    <location>
        <begin position="9"/>
        <end position="21"/>
    </location>
</feature>
<dbReference type="Gene3D" id="4.10.280.10">
    <property type="entry name" value="Helix-loop-helix DNA-binding domain"/>
    <property type="match status" value="1"/>
</dbReference>
<keyword evidence="9" id="KW-1185">Reference proteome</keyword>
<dbReference type="GO" id="GO:0032922">
    <property type="term" value="P:circadian regulation of gene expression"/>
    <property type="evidence" value="ECO:0007669"/>
    <property type="project" value="TreeGrafter"/>
</dbReference>
<organism evidence="8 9">
    <name type="scientific">Aphis craccivora</name>
    <name type="common">Cowpea aphid</name>
    <dbReference type="NCBI Taxonomy" id="307492"/>
    <lineage>
        <taxon>Eukaryota</taxon>
        <taxon>Metazoa</taxon>
        <taxon>Ecdysozoa</taxon>
        <taxon>Arthropoda</taxon>
        <taxon>Hexapoda</taxon>
        <taxon>Insecta</taxon>
        <taxon>Pterygota</taxon>
        <taxon>Neoptera</taxon>
        <taxon>Paraneoptera</taxon>
        <taxon>Hemiptera</taxon>
        <taxon>Sternorrhyncha</taxon>
        <taxon>Aphidomorpha</taxon>
        <taxon>Aphidoidea</taxon>
        <taxon>Aphididae</taxon>
        <taxon>Aphidini</taxon>
        <taxon>Aphis</taxon>
        <taxon>Aphis</taxon>
    </lineage>
</organism>
<evidence type="ECO:0000256" key="3">
    <source>
        <dbReference type="ARBA" id="ARBA00023015"/>
    </source>
</evidence>
<sequence>MKSIPMCRNNNNNNSSSNNSNGDSTGHAVTGGRVHRKRGDLEDEKIQKYLSKLKDLVPLIPKDKRISRLEVIHHVIDYICDLEDMLENHRSVNADAVHSAAAAVMLSSSVAAVRQPLGIISTPNALAAAAAAVAVAAQPQSSSESNMTPSSRAQDKLSSSSDTRAVSC</sequence>
<dbReference type="CDD" id="cd19695">
    <property type="entry name" value="bHLH_dnHLH_EMC_like"/>
    <property type="match status" value="1"/>
</dbReference>
<reference evidence="8 9" key="1">
    <citation type="submission" date="2019-08" db="EMBL/GenBank/DDBJ databases">
        <title>Whole genome of Aphis craccivora.</title>
        <authorList>
            <person name="Voronova N.V."/>
            <person name="Shulinski R.S."/>
            <person name="Bandarenka Y.V."/>
            <person name="Zhorov D.G."/>
            <person name="Warner D."/>
        </authorList>
    </citation>
    <scope>NUCLEOTIDE SEQUENCE [LARGE SCALE GENOMIC DNA]</scope>
    <source>
        <strain evidence="8">180601</strain>
        <tissue evidence="8">Whole Body</tissue>
    </source>
</reference>
<feature type="region of interest" description="Disordered" evidence="6">
    <location>
        <begin position="138"/>
        <end position="168"/>
    </location>
</feature>
<dbReference type="AlphaFoldDB" id="A0A6G0YI02"/>
<dbReference type="Pfam" id="PF00010">
    <property type="entry name" value="HLH"/>
    <property type="match status" value="1"/>
</dbReference>
<evidence type="ECO:0000259" key="7">
    <source>
        <dbReference type="PROSITE" id="PS50888"/>
    </source>
</evidence>
<proteinExistence type="predicted"/>
<evidence type="ECO:0000256" key="6">
    <source>
        <dbReference type="SAM" id="MobiDB-lite"/>
    </source>
</evidence>
<dbReference type="GO" id="GO:0000122">
    <property type="term" value="P:negative regulation of transcription by RNA polymerase II"/>
    <property type="evidence" value="ECO:0007669"/>
    <property type="project" value="InterPro"/>
</dbReference>
<feature type="domain" description="BHLH" evidence="7">
    <location>
        <begin position="30"/>
        <end position="82"/>
    </location>
</feature>
<dbReference type="GO" id="GO:0005634">
    <property type="term" value="C:nucleus"/>
    <property type="evidence" value="ECO:0007669"/>
    <property type="project" value="UniProtKB-SubCell"/>
</dbReference>
<dbReference type="PANTHER" id="PTHR11723">
    <property type="entry name" value="DNA-BINDING PROTEIN INHIBITOR"/>
    <property type="match status" value="1"/>
</dbReference>
<evidence type="ECO:0000313" key="8">
    <source>
        <dbReference type="EMBL" id="KAF0756385.1"/>
    </source>
</evidence>